<keyword evidence="4 7" id="KW-1133">Transmembrane helix</keyword>
<feature type="transmembrane region" description="Helical" evidence="7">
    <location>
        <begin position="78"/>
        <end position="99"/>
    </location>
</feature>
<evidence type="ECO:0000256" key="6">
    <source>
        <dbReference type="ARBA" id="ARBA00023136"/>
    </source>
</evidence>
<feature type="transmembrane region" description="Helical" evidence="7">
    <location>
        <begin position="223"/>
        <end position="241"/>
    </location>
</feature>
<organism evidence="9 10">
    <name type="scientific">Ignicoccus hospitalis (strain KIN4/I / DSM 18386 / JCM 14125)</name>
    <dbReference type="NCBI Taxonomy" id="453591"/>
    <lineage>
        <taxon>Archaea</taxon>
        <taxon>Thermoproteota</taxon>
        <taxon>Thermoprotei</taxon>
        <taxon>Desulfurococcales</taxon>
        <taxon>Desulfurococcaceae</taxon>
        <taxon>Ignicoccus</taxon>
    </lineage>
</organism>
<keyword evidence="3 7" id="KW-0812">Transmembrane</keyword>
<proteinExistence type="inferred from homology"/>
<dbReference type="OrthoDB" id="15351at2157"/>
<dbReference type="EMBL" id="CP000816">
    <property type="protein sequence ID" value="ABU82516.1"/>
    <property type="molecule type" value="Genomic_DNA"/>
</dbReference>
<dbReference type="SUPFAM" id="SSF161098">
    <property type="entry name" value="MetI-like"/>
    <property type="match status" value="1"/>
</dbReference>
<sequence length="246" mass="26048">MKAVAIALALLGTLIMLSPFAVVPPTKVLEEMGDREVLFAVWLSLATSLVSTALVLSLALPTAYSLSRGFAGSGLVEALLSAPNALPPVAVGALLLIFFSRTPIGQLVDSVIPIVFSVPGIIIAQASVTFPLALKPLRSAMRGLHEDVLLMARTLGCTNFCLFKKIILPSISNTLKSSSVLVFTRSLAEFGATVTLAGSIRFKTETLPIAIYLNMSSGNLEKMIALITLASFLGFALLSLSKRWES</sequence>
<evidence type="ECO:0000256" key="4">
    <source>
        <dbReference type="ARBA" id="ARBA00022989"/>
    </source>
</evidence>
<dbReference type="PROSITE" id="PS50928">
    <property type="entry name" value="ABC_TM1"/>
    <property type="match status" value="1"/>
</dbReference>
<dbReference type="CDD" id="cd06261">
    <property type="entry name" value="TM_PBP2"/>
    <property type="match status" value="1"/>
</dbReference>
<evidence type="ECO:0000256" key="7">
    <source>
        <dbReference type="RuleBase" id="RU363032"/>
    </source>
</evidence>
<reference evidence="9 10" key="1">
    <citation type="journal article" date="2008" name="Genome Biol.">
        <title>A genomic analysis of the archaeal system Ignicoccus hospitalis-Nanoarchaeum equitans.</title>
        <authorList>
            <person name="Podar M."/>
            <person name="Anderson I."/>
            <person name="Makarova K.S."/>
            <person name="Elkins J.G."/>
            <person name="Ivanova N."/>
            <person name="Wall M.A."/>
            <person name="Lykidis A."/>
            <person name="Mavromatis K."/>
            <person name="Sun H."/>
            <person name="Hudson M.E."/>
            <person name="Chen W."/>
            <person name="Deciu C."/>
            <person name="Hutchison D."/>
            <person name="Eads J.R."/>
            <person name="Anderson A."/>
            <person name="Fernandes F."/>
            <person name="Szeto E."/>
            <person name="Lapidus A."/>
            <person name="Kyrpides N.C."/>
            <person name="Saier M.H.Jr."/>
            <person name="Richardson P.M."/>
            <person name="Rachel R."/>
            <person name="Huber H."/>
            <person name="Eisen J.A."/>
            <person name="Koonin E.V."/>
            <person name="Keller M."/>
            <person name="Stetter K.O."/>
        </authorList>
    </citation>
    <scope>NUCLEOTIDE SEQUENCE [LARGE SCALE GENOMIC DNA]</scope>
    <source>
        <strain evidence="10">KIN4/I / DSM 18386 / JCM 14125</strain>
    </source>
</reference>
<keyword evidence="2 7" id="KW-0813">Transport</keyword>
<accession>A8AC64</accession>
<dbReference type="PANTHER" id="PTHR30406">
    <property type="entry name" value="SULFATE TRANSPORT SYSTEM PERMEASE PROTEIN"/>
    <property type="match status" value="1"/>
</dbReference>
<evidence type="ECO:0000256" key="1">
    <source>
        <dbReference type="ARBA" id="ARBA00004141"/>
    </source>
</evidence>
<dbReference type="RefSeq" id="WP_012123480.1">
    <property type="nucleotide sequence ID" value="NC_009776.1"/>
</dbReference>
<gene>
    <name evidence="9" type="ordered locus">Igni_1340</name>
</gene>
<evidence type="ECO:0000256" key="5">
    <source>
        <dbReference type="ARBA" id="ARBA00023032"/>
    </source>
</evidence>
<comment type="similarity">
    <text evidence="7">Belongs to the binding-protein-dependent transport system permease family.</text>
</comment>
<keyword evidence="6 7" id="KW-0472">Membrane</keyword>
<dbReference type="InterPro" id="IPR005667">
    <property type="entry name" value="Sulph_transpt2"/>
</dbReference>
<evidence type="ECO:0000313" key="9">
    <source>
        <dbReference type="EMBL" id="ABU82516.1"/>
    </source>
</evidence>
<dbReference type="eggNOG" id="arCOG00164">
    <property type="taxonomic scope" value="Archaea"/>
</dbReference>
<evidence type="ECO:0000313" key="10">
    <source>
        <dbReference type="Proteomes" id="UP000000262"/>
    </source>
</evidence>
<dbReference type="KEGG" id="iho:Igni_1340"/>
<feature type="transmembrane region" description="Helical" evidence="7">
    <location>
        <begin position="37"/>
        <end position="66"/>
    </location>
</feature>
<name>A8AC64_IGNH4</name>
<dbReference type="Gene3D" id="1.10.3720.10">
    <property type="entry name" value="MetI-like"/>
    <property type="match status" value="1"/>
</dbReference>
<evidence type="ECO:0000259" key="8">
    <source>
        <dbReference type="PROSITE" id="PS50928"/>
    </source>
</evidence>
<evidence type="ECO:0000256" key="2">
    <source>
        <dbReference type="ARBA" id="ARBA00022448"/>
    </source>
</evidence>
<keyword evidence="5" id="KW-0764">Sulfate transport</keyword>
<dbReference type="Proteomes" id="UP000000262">
    <property type="component" value="Chromosome"/>
</dbReference>
<dbReference type="GO" id="GO:0005886">
    <property type="term" value="C:plasma membrane"/>
    <property type="evidence" value="ECO:0007669"/>
    <property type="project" value="UniProtKB-SubCell"/>
</dbReference>
<dbReference type="PhylomeDB" id="A8AC64"/>
<evidence type="ECO:0000256" key="3">
    <source>
        <dbReference type="ARBA" id="ARBA00022692"/>
    </source>
</evidence>
<feature type="domain" description="ABC transmembrane type-1" evidence="8">
    <location>
        <begin position="41"/>
        <end position="239"/>
    </location>
</feature>
<dbReference type="Pfam" id="PF00528">
    <property type="entry name" value="BPD_transp_1"/>
    <property type="match status" value="1"/>
</dbReference>
<protein>
    <submittedName>
        <fullName evidence="9">Binding-protein-dependent transport systems inner membrane component</fullName>
    </submittedName>
</protein>
<dbReference type="InterPro" id="IPR000515">
    <property type="entry name" value="MetI-like"/>
</dbReference>
<dbReference type="GO" id="GO:0015419">
    <property type="term" value="F:ABC-type sulfate transporter activity"/>
    <property type="evidence" value="ECO:0007669"/>
    <property type="project" value="InterPro"/>
</dbReference>
<dbReference type="STRING" id="453591.Igni_1340"/>
<dbReference type="AlphaFoldDB" id="A8AC64"/>
<feature type="transmembrane region" description="Helical" evidence="7">
    <location>
        <begin position="111"/>
        <end position="134"/>
    </location>
</feature>
<keyword evidence="10" id="KW-1185">Reference proteome</keyword>
<comment type="subcellular location">
    <subcellularLocation>
        <location evidence="7">Cell membrane</location>
        <topology evidence="7">Multi-pass membrane protein</topology>
    </subcellularLocation>
    <subcellularLocation>
        <location evidence="1">Membrane</location>
        <topology evidence="1">Multi-pass membrane protein</topology>
    </subcellularLocation>
</comment>
<dbReference type="HOGENOM" id="CLU_016047_14_3_2"/>
<dbReference type="InterPro" id="IPR035906">
    <property type="entry name" value="MetI-like_sf"/>
</dbReference>
<dbReference type="PANTHER" id="PTHR30406:SF8">
    <property type="entry name" value="SULFATE TRANSPORT SYSTEM PERMEASE PROTEIN CYST"/>
    <property type="match status" value="1"/>
</dbReference>
<dbReference type="GeneID" id="5562816"/>